<dbReference type="Proteomes" id="UP001470230">
    <property type="component" value="Unassembled WGS sequence"/>
</dbReference>
<accession>A0ABR2KIC1</accession>
<dbReference type="EMBL" id="JAPFFF010000004">
    <property type="protein sequence ID" value="KAK8890846.1"/>
    <property type="molecule type" value="Genomic_DNA"/>
</dbReference>
<reference evidence="1 2" key="1">
    <citation type="submission" date="2024-04" db="EMBL/GenBank/DDBJ databases">
        <title>Tritrichomonas musculus Genome.</title>
        <authorList>
            <person name="Alves-Ferreira E."/>
            <person name="Grigg M."/>
            <person name="Lorenzi H."/>
            <person name="Galac M."/>
        </authorList>
    </citation>
    <scope>NUCLEOTIDE SEQUENCE [LARGE SCALE GENOMIC DNA]</scope>
    <source>
        <strain evidence="1 2">EAF2021</strain>
    </source>
</reference>
<gene>
    <name evidence="1" type="ORF">M9Y10_028045</name>
</gene>
<evidence type="ECO:0000313" key="1">
    <source>
        <dbReference type="EMBL" id="KAK8890846.1"/>
    </source>
</evidence>
<evidence type="ECO:0000313" key="2">
    <source>
        <dbReference type="Proteomes" id="UP001470230"/>
    </source>
</evidence>
<organism evidence="1 2">
    <name type="scientific">Tritrichomonas musculus</name>
    <dbReference type="NCBI Taxonomy" id="1915356"/>
    <lineage>
        <taxon>Eukaryota</taxon>
        <taxon>Metamonada</taxon>
        <taxon>Parabasalia</taxon>
        <taxon>Tritrichomonadida</taxon>
        <taxon>Tritrichomonadidae</taxon>
        <taxon>Tritrichomonas</taxon>
    </lineage>
</organism>
<comment type="caution">
    <text evidence="1">The sequence shown here is derived from an EMBL/GenBank/DDBJ whole genome shotgun (WGS) entry which is preliminary data.</text>
</comment>
<name>A0ABR2KIC1_9EUKA</name>
<protein>
    <submittedName>
        <fullName evidence="1">Uncharacterized protein</fullName>
    </submittedName>
</protein>
<sequence>MYAQYKETFSFSSFMSKANDLDECVKSSDSEKMIKDIENSLSIFFNSPLPDDLINQAKNILLGLRSSSFDFKTFILSFNYIPRIIFLTNSLNFSNENGFEFENIFPLIEFIDVIISNNSDLINPDILRFCFNFLDTYFKRNKFPNFLDSIHFLMRIFKNHICSANMHLFDEHFFSNIGRFAIYDEQLHNDIAQVAQRYSVFVTEISKKYQYYFEFLKYLIEINNQVTSHILALTLKNIIKKKPYFDSDEQSWAYKAIIDFSASVDYRTQAVSFEICGILDDPKIFKSIMLNSKIKSSIKSIIKQNDLSDIRLIPVVHALSHFLKIDPLNCSKTFIVKDRSNKLAIFFVKYVCDGPFELKVDAGYLLAESMRLNAFSYIYGISDDLSFLYLTKIDDLKIAILEILEIGNEDNHQLLIAILTGLYMVCQECIKLCCVDDIKKIQDELSLSGIFEKVDDLKAHSDSEIVISLCQNIFDCFEFEKGE</sequence>
<keyword evidence="2" id="KW-1185">Reference proteome</keyword>
<proteinExistence type="predicted"/>